<organism evidence="3 4">
    <name type="scientific">Aspergillus novofumigatus (strain IBT 16806)</name>
    <dbReference type="NCBI Taxonomy" id="1392255"/>
    <lineage>
        <taxon>Eukaryota</taxon>
        <taxon>Fungi</taxon>
        <taxon>Dikarya</taxon>
        <taxon>Ascomycota</taxon>
        <taxon>Pezizomycotina</taxon>
        <taxon>Eurotiomycetes</taxon>
        <taxon>Eurotiomycetidae</taxon>
        <taxon>Eurotiales</taxon>
        <taxon>Aspergillaceae</taxon>
        <taxon>Aspergillus</taxon>
        <taxon>Aspergillus subgen. Fumigati</taxon>
    </lineage>
</organism>
<evidence type="ECO:0000256" key="1">
    <source>
        <dbReference type="SAM" id="Phobius"/>
    </source>
</evidence>
<dbReference type="Pfam" id="PF00149">
    <property type="entry name" value="Metallophos"/>
    <property type="match status" value="1"/>
</dbReference>
<keyword evidence="1" id="KW-0472">Membrane</keyword>
<dbReference type="InterPro" id="IPR051693">
    <property type="entry name" value="UPF0046_metallophosphoest"/>
</dbReference>
<reference evidence="4" key="1">
    <citation type="journal article" date="2018" name="Proc. Natl. Acad. Sci. U.S.A.">
        <title>Linking secondary metabolites to gene clusters through genome sequencing of six diverse Aspergillus species.</title>
        <authorList>
            <person name="Kaerboelling I."/>
            <person name="Vesth T.C."/>
            <person name="Frisvad J.C."/>
            <person name="Nybo J.L."/>
            <person name="Theobald S."/>
            <person name="Kuo A."/>
            <person name="Bowyer P."/>
            <person name="Matsuda Y."/>
            <person name="Mondo S."/>
            <person name="Lyhne E.K."/>
            <person name="Kogle M.E."/>
            <person name="Clum A."/>
            <person name="Lipzen A."/>
            <person name="Salamov A."/>
            <person name="Ngan C.Y."/>
            <person name="Daum C."/>
            <person name="Chiniquy J."/>
            <person name="Barry K."/>
            <person name="LaButti K."/>
            <person name="Haridas S."/>
            <person name="Simmons B.A."/>
            <person name="Magnuson J.K."/>
            <person name="Mortensen U.H."/>
            <person name="Larsen T.O."/>
            <person name="Grigoriev I.V."/>
            <person name="Baker S.E."/>
            <person name="Andersen M.R."/>
        </authorList>
    </citation>
    <scope>NUCLEOTIDE SEQUENCE [LARGE SCALE GENOMIC DNA]</scope>
    <source>
        <strain evidence="4">IBT 16806</strain>
    </source>
</reference>
<keyword evidence="4" id="KW-1185">Reference proteome</keyword>
<protein>
    <submittedName>
        <fullName evidence="3">Metallo-dependent phosphatase</fullName>
    </submittedName>
</protein>
<keyword evidence="1" id="KW-0812">Transmembrane</keyword>
<dbReference type="SUPFAM" id="SSF56300">
    <property type="entry name" value="Metallo-dependent phosphatases"/>
    <property type="match status" value="1"/>
</dbReference>
<dbReference type="RefSeq" id="XP_024678593.1">
    <property type="nucleotide sequence ID" value="XM_024822743.1"/>
</dbReference>
<keyword evidence="1" id="KW-1133">Transmembrane helix</keyword>
<dbReference type="InterPro" id="IPR029052">
    <property type="entry name" value="Metallo-depent_PP-like"/>
</dbReference>
<feature type="transmembrane region" description="Helical" evidence="1">
    <location>
        <begin position="29"/>
        <end position="51"/>
    </location>
</feature>
<dbReference type="CDD" id="cd07379">
    <property type="entry name" value="MPP_239FB"/>
    <property type="match status" value="1"/>
</dbReference>
<dbReference type="PANTHER" id="PTHR12905">
    <property type="entry name" value="METALLOPHOSPHOESTERASE"/>
    <property type="match status" value="1"/>
</dbReference>
<dbReference type="OrthoDB" id="630188at2759"/>
<accession>A0A2I1BXA0</accession>
<dbReference type="InterPro" id="IPR004843">
    <property type="entry name" value="Calcineurin-like_PHP"/>
</dbReference>
<dbReference type="VEuPathDB" id="FungiDB:P174DRAFT_377343"/>
<feature type="domain" description="Calcineurin-like phosphoesterase" evidence="2">
    <location>
        <begin position="77"/>
        <end position="263"/>
    </location>
</feature>
<evidence type="ECO:0000259" key="2">
    <source>
        <dbReference type="Pfam" id="PF00149"/>
    </source>
</evidence>
<dbReference type="OMA" id="THSQRCD"/>
<evidence type="ECO:0000313" key="4">
    <source>
        <dbReference type="Proteomes" id="UP000234474"/>
    </source>
</evidence>
<dbReference type="EMBL" id="MSZS01000008">
    <property type="protein sequence ID" value="PKX89998.1"/>
    <property type="molecule type" value="Genomic_DNA"/>
</dbReference>
<dbReference type="Gene3D" id="3.60.21.10">
    <property type="match status" value="1"/>
</dbReference>
<evidence type="ECO:0000313" key="3">
    <source>
        <dbReference type="EMBL" id="PKX89998.1"/>
    </source>
</evidence>
<proteinExistence type="predicted"/>
<dbReference type="GeneID" id="36530069"/>
<dbReference type="GO" id="GO:0016787">
    <property type="term" value="F:hydrolase activity"/>
    <property type="evidence" value="ECO:0007669"/>
    <property type="project" value="InterPro"/>
</dbReference>
<sequence length="361" mass="40225">MFGKDLFGLKTLLLQIGHGGHPHQLISSPLTTIVGVVYTLLNYLIWILASVKNERRPRIRVVCVSDTHSQRCDIPYGDLLIHAGDLSLDGSAAEIQEAIDWLKSLPHPHKVVICGNSDRFFDIRSRLADDAVTTSSVESGPRERVPPPQRPGTAFDWGDIHYLQQASVSLTFPGASSGVPRQINIYGAPQVPVCGGPENAFQYPVDHNPWSGNIPASTDILVTHTPPKFHLDWYHDSPEGCPFLLQELWKVRPLLHVFGHVHTSYGSERVHWDTSQRWWERYCLGLSKLSSTGLGLFGRADFLQPRLWLDAAMVLLAAMSTIVREMVGLRHREKSSTLMVNAACMSEDGLTLSKEPIVVYI</sequence>
<dbReference type="PANTHER" id="PTHR12905:SF18">
    <property type="entry name" value="ESTER HYDROLASE, PUTATIVE (AFU_ORTHOLOGUE AFUA_4G03130)-RELATED"/>
    <property type="match status" value="1"/>
</dbReference>
<gene>
    <name evidence="3" type="ORF">P174DRAFT_377343</name>
</gene>
<comment type="caution">
    <text evidence="3">The sequence shown here is derived from an EMBL/GenBank/DDBJ whole genome shotgun (WGS) entry which is preliminary data.</text>
</comment>
<name>A0A2I1BXA0_ASPN1</name>
<dbReference type="Proteomes" id="UP000234474">
    <property type="component" value="Unassembled WGS sequence"/>
</dbReference>
<dbReference type="AlphaFoldDB" id="A0A2I1BXA0"/>